<accession>A0ABQ4EIG4</accession>
<comment type="caution">
    <text evidence="2">The sequence shown here is derived from an EMBL/GenBank/DDBJ whole genome shotgun (WGS) entry which is preliminary data.</text>
</comment>
<protein>
    <recommendedName>
        <fullName evidence="1">DUF397 domain-containing protein</fullName>
    </recommendedName>
</protein>
<keyword evidence="3" id="KW-1185">Reference proteome</keyword>
<name>A0ABQ4EIG4_9ACTN</name>
<dbReference type="RefSeq" id="WP_203856198.1">
    <property type="nucleotide sequence ID" value="NZ_BAAAZQ010000005.1"/>
</dbReference>
<organism evidence="2 3">
    <name type="scientific">Plantactinospora mayteni</name>
    <dbReference type="NCBI Taxonomy" id="566021"/>
    <lineage>
        <taxon>Bacteria</taxon>
        <taxon>Bacillati</taxon>
        <taxon>Actinomycetota</taxon>
        <taxon>Actinomycetes</taxon>
        <taxon>Micromonosporales</taxon>
        <taxon>Micromonosporaceae</taxon>
        <taxon>Plantactinospora</taxon>
    </lineage>
</organism>
<proteinExistence type="predicted"/>
<sequence length="64" mass="7143">MIRNLRWRKSRRSDAGDNCVEVAIPSQSGLIVRDSKDPGGGTLSFSNNSWKKFLDGIRCGTFIQ</sequence>
<dbReference type="Proteomes" id="UP000621500">
    <property type="component" value="Unassembled WGS sequence"/>
</dbReference>
<evidence type="ECO:0000313" key="2">
    <source>
        <dbReference type="EMBL" id="GIG94542.1"/>
    </source>
</evidence>
<dbReference type="InterPro" id="IPR007278">
    <property type="entry name" value="DUF397"/>
</dbReference>
<dbReference type="EMBL" id="BONX01000006">
    <property type="protein sequence ID" value="GIG94542.1"/>
    <property type="molecule type" value="Genomic_DNA"/>
</dbReference>
<gene>
    <name evidence="2" type="ORF">Pma05_11150</name>
</gene>
<evidence type="ECO:0000313" key="3">
    <source>
        <dbReference type="Proteomes" id="UP000621500"/>
    </source>
</evidence>
<evidence type="ECO:0000259" key="1">
    <source>
        <dbReference type="Pfam" id="PF04149"/>
    </source>
</evidence>
<feature type="domain" description="DUF397" evidence="1">
    <location>
        <begin position="5"/>
        <end position="58"/>
    </location>
</feature>
<reference evidence="2 3" key="1">
    <citation type="submission" date="2021-01" db="EMBL/GenBank/DDBJ databases">
        <title>Whole genome shotgun sequence of Plantactinospora mayteni NBRC 109088.</title>
        <authorList>
            <person name="Komaki H."/>
            <person name="Tamura T."/>
        </authorList>
    </citation>
    <scope>NUCLEOTIDE SEQUENCE [LARGE SCALE GENOMIC DNA]</scope>
    <source>
        <strain evidence="2 3">NBRC 109088</strain>
    </source>
</reference>
<dbReference type="Pfam" id="PF04149">
    <property type="entry name" value="DUF397"/>
    <property type="match status" value="1"/>
</dbReference>